<comment type="caution">
    <text evidence="6">The sequence shown here is derived from an EMBL/GenBank/DDBJ whole genome shotgun (WGS) entry which is preliminary data.</text>
</comment>
<keyword evidence="7" id="KW-1185">Reference proteome</keyword>
<feature type="domain" description="4Fe-4S ferredoxin-type" evidence="5">
    <location>
        <begin position="8"/>
        <end position="38"/>
    </location>
</feature>
<evidence type="ECO:0000256" key="1">
    <source>
        <dbReference type="ARBA" id="ARBA00022485"/>
    </source>
</evidence>
<dbReference type="Pfam" id="PF12800">
    <property type="entry name" value="Fer4_4"/>
    <property type="match status" value="1"/>
</dbReference>
<dbReference type="PANTHER" id="PTHR43177">
    <property type="entry name" value="PROTEIN NRFC"/>
    <property type="match status" value="1"/>
</dbReference>
<name>A0ABQ5PV40_9BACT</name>
<dbReference type="InterPro" id="IPR017896">
    <property type="entry name" value="4Fe4S_Fe-S-bd"/>
</dbReference>
<feature type="domain" description="4Fe-4S ferredoxin-type" evidence="5">
    <location>
        <begin position="53"/>
        <end position="84"/>
    </location>
</feature>
<dbReference type="PROSITE" id="PS51379">
    <property type="entry name" value="4FE4S_FER_2"/>
    <property type="match status" value="3"/>
</dbReference>
<keyword evidence="1" id="KW-0004">4Fe-4S</keyword>
<evidence type="ECO:0000313" key="6">
    <source>
        <dbReference type="EMBL" id="GLH66006.1"/>
    </source>
</evidence>
<keyword evidence="2" id="KW-0479">Metal-binding</keyword>
<dbReference type="PANTHER" id="PTHR43177:SF3">
    <property type="entry name" value="PROTEIN NRFC HOMOLOG"/>
    <property type="match status" value="1"/>
</dbReference>
<gene>
    <name evidence="6" type="ORF">GETHED_03700</name>
</gene>
<sequence>MAIKKKRYALVIDSRKCINCKACVVACKAENRVPIGNFRNRINEERKGEYPKLSINFEPEQCHHCAEPSCVRVCPTGASWQRKDGIVLVNYDECIGCRYCMVACPYDARYFNEEEGVVDKCTLCSHRVDKGDIPACVETCPSKVRVFGDLEDPASRIHDLLATRRYRVKEPQTGNGPQLYYLL</sequence>
<dbReference type="CDD" id="cd10551">
    <property type="entry name" value="PsrB"/>
    <property type="match status" value="1"/>
</dbReference>
<evidence type="ECO:0000256" key="3">
    <source>
        <dbReference type="ARBA" id="ARBA00023004"/>
    </source>
</evidence>
<dbReference type="Gene3D" id="3.30.70.20">
    <property type="match status" value="2"/>
</dbReference>
<evidence type="ECO:0000259" key="5">
    <source>
        <dbReference type="PROSITE" id="PS51379"/>
    </source>
</evidence>
<dbReference type="Proteomes" id="UP001165044">
    <property type="component" value="Unassembled WGS sequence"/>
</dbReference>
<dbReference type="InterPro" id="IPR050954">
    <property type="entry name" value="ET_IronSulfur_Cluster-Binding"/>
</dbReference>
<dbReference type="Pfam" id="PF13247">
    <property type="entry name" value="Fer4_11"/>
    <property type="match status" value="1"/>
</dbReference>
<organism evidence="6 7">
    <name type="scientific">Geothrix edaphica</name>
    <dbReference type="NCBI Taxonomy" id="2927976"/>
    <lineage>
        <taxon>Bacteria</taxon>
        <taxon>Pseudomonadati</taxon>
        <taxon>Acidobacteriota</taxon>
        <taxon>Holophagae</taxon>
        <taxon>Holophagales</taxon>
        <taxon>Holophagaceae</taxon>
        <taxon>Geothrix</taxon>
    </lineage>
</organism>
<evidence type="ECO:0000313" key="7">
    <source>
        <dbReference type="Proteomes" id="UP001165044"/>
    </source>
</evidence>
<dbReference type="RefSeq" id="WP_285606095.1">
    <property type="nucleotide sequence ID" value="NZ_BSDC01000001.1"/>
</dbReference>
<feature type="domain" description="4Fe-4S ferredoxin-type" evidence="5">
    <location>
        <begin position="85"/>
        <end position="114"/>
    </location>
</feature>
<reference evidence="6" key="1">
    <citation type="journal article" date="2023" name="Antonie Van Leeuwenhoek">
        <title>Mesoterricola silvestris gen. nov., sp. nov., Mesoterricola sediminis sp. nov., Geothrix oryzae sp. nov., Geothrix edaphica sp. nov., Geothrix rubra sp. nov., and Geothrix limicola sp. nov., six novel members of Acidobacteriota isolated from soils.</title>
        <authorList>
            <person name="Itoh H."/>
            <person name="Sugisawa Y."/>
            <person name="Mise K."/>
            <person name="Xu Z."/>
            <person name="Kuniyasu M."/>
            <person name="Ushijima N."/>
            <person name="Kawano K."/>
            <person name="Kobayashi E."/>
            <person name="Shiratori Y."/>
            <person name="Masuda Y."/>
            <person name="Senoo K."/>
        </authorList>
    </citation>
    <scope>NUCLEOTIDE SEQUENCE</scope>
    <source>
        <strain evidence="6">Red802</strain>
    </source>
</reference>
<keyword evidence="3" id="KW-0408">Iron</keyword>
<protein>
    <recommendedName>
        <fullName evidence="5">4Fe-4S ferredoxin-type domain-containing protein</fullName>
    </recommendedName>
</protein>
<evidence type="ECO:0000256" key="2">
    <source>
        <dbReference type="ARBA" id="ARBA00022723"/>
    </source>
</evidence>
<keyword evidence="4" id="KW-0411">Iron-sulfur</keyword>
<dbReference type="SUPFAM" id="SSF54862">
    <property type="entry name" value="4Fe-4S ferredoxins"/>
    <property type="match status" value="1"/>
</dbReference>
<dbReference type="EMBL" id="BSDC01000001">
    <property type="protein sequence ID" value="GLH66006.1"/>
    <property type="molecule type" value="Genomic_DNA"/>
</dbReference>
<accession>A0ABQ5PV40</accession>
<evidence type="ECO:0000256" key="4">
    <source>
        <dbReference type="ARBA" id="ARBA00023014"/>
    </source>
</evidence>
<dbReference type="InterPro" id="IPR017900">
    <property type="entry name" value="4Fe4S_Fe_S_CS"/>
</dbReference>
<proteinExistence type="predicted"/>
<dbReference type="PROSITE" id="PS00198">
    <property type="entry name" value="4FE4S_FER_1"/>
    <property type="match status" value="1"/>
</dbReference>